<feature type="transmembrane region" description="Helical" evidence="10">
    <location>
        <begin position="396"/>
        <end position="413"/>
    </location>
</feature>
<evidence type="ECO:0000256" key="8">
    <source>
        <dbReference type="ARBA" id="ARBA00059506"/>
    </source>
</evidence>
<feature type="transmembrane region" description="Helical" evidence="10">
    <location>
        <begin position="420"/>
        <end position="438"/>
    </location>
</feature>
<reference evidence="12" key="1">
    <citation type="submission" date="2020-06" db="EMBL/GenBank/DDBJ databases">
        <title>Unique genomic features of the anaerobic methanotrophic archaea.</title>
        <authorList>
            <person name="Chadwick G.L."/>
            <person name="Skennerton C.T."/>
            <person name="Laso-Perez R."/>
            <person name="Leu A.O."/>
            <person name="Speth D.R."/>
            <person name="Yu H."/>
            <person name="Morgan-Lang C."/>
            <person name="Hatzenpichler R."/>
            <person name="Goudeau D."/>
            <person name="Malmstrom R."/>
            <person name="Brazelton W.J."/>
            <person name="Woyke T."/>
            <person name="Hallam S.J."/>
            <person name="Tyson G.W."/>
            <person name="Wegener G."/>
            <person name="Boetius A."/>
            <person name="Orphan V."/>
        </authorList>
    </citation>
    <scope>NUCLEOTIDE SEQUENCE</scope>
</reference>
<dbReference type="GO" id="GO:0007035">
    <property type="term" value="P:vacuolar acidification"/>
    <property type="evidence" value="ECO:0007669"/>
    <property type="project" value="TreeGrafter"/>
</dbReference>
<gene>
    <name evidence="12" type="ORF">HANIDNDE_00027</name>
</gene>
<feature type="transmembrane region" description="Helical" evidence="10">
    <location>
        <begin position="519"/>
        <end position="540"/>
    </location>
</feature>
<feature type="coiled-coil region" evidence="11">
    <location>
        <begin position="245"/>
        <end position="272"/>
    </location>
</feature>
<keyword evidence="5 10" id="KW-1133">Transmembrane helix</keyword>
<feature type="transmembrane region" description="Helical" evidence="10">
    <location>
        <begin position="629"/>
        <end position="653"/>
    </location>
</feature>
<feature type="coiled-coil region" evidence="11">
    <location>
        <begin position="107"/>
        <end position="134"/>
    </location>
</feature>
<dbReference type="GO" id="GO:0051117">
    <property type="term" value="F:ATPase binding"/>
    <property type="evidence" value="ECO:0007669"/>
    <property type="project" value="TreeGrafter"/>
</dbReference>
<dbReference type="Gene3D" id="1.20.1460.20">
    <property type="match status" value="1"/>
</dbReference>
<feature type="transmembrane region" description="Helical" evidence="10">
    <location>
        <begin position="600"/>
        <end position="617"/>
    </location>
</feature>
<proteinExistence type="inferred from homology"/>
<keyword evidence="3 10" id="KW-0813">Transport</keyword>
<dbReference type="Pfam" id="PF01496">
    <property type="entry name" value="V_ATPase_I"/>
    <property type="match status" value="1"/>
</dbReference>
<feature type="transmembrane region" description="Helical" evidence="10">
    <location>
        <begin position="560"/>
        <end position="579"/>
    </location>
</feature>
<evidence type="ECO:0000313" key="12">
    <source>
        <dbReference type="EMBL" id="QNO56641.1"/>
    </source>
</evidence>
<name>A0A7G9Z8Q7_9EURY</name>
<dbReference type="AlphaFoldDB" id="A0A7G9Z8Q7"/>
<dbReference type="Gene3D" id="3.30.70.2750">
    <property type="match status" value="1"/>
</dbReference>
<keyword evidence="7 10" id="KW-0472">Membrane</keyword>
<keyword evidence="11" id="KW-0175">Coiled coil</keyword>
<evidence type="ECO:0000256" key="4">
    <source>
        <dbReference type="ARBA" id="ARBA00022692"/>
    </source>
</evidence>
<dbReference type="GO" id="GO:0046961">
    <property type="term" value="F:proton-transporting ATPase activity, rotational mechanism"/>
    <property type="evidence" value="ECO:0007669"/>
    <property type="project" value="InterPro"/>
</dbReference>
<dbReference type="Gene3D" id="3.30.70.2170">
    <property type="match status" value="1"/>
</dbReference>
<protein>
    <recommendedName>
        <fullName evidence="9 10">A-type ATP synthase subunit I</fullName>
    </recommendedName>
</protein>
<comment type="similarity">
    <text evidence="2 10">Belongs to the V-ATPase 116 kDa subunit family.</text>
</comment>
<dbReference type="GO" id="GO:0016471">
    <property type="term" value="C:vacuolar proton-transporting V-type ATPase complex"/>
    <property type="evidence" value="ECO:0007669"/>
    <property type="project" value="TreeGrafter"/>
</dbReference>
<dbReference type="PANTHER" id="PTHR11629:SF63">
    <property type="entry name" value="V-TYPE PROTON ATPASE SUBUNIT A"/>
    <property type="match status" value="1"/>
</dbReference>
<evidence type="ECO:0000256" key="2">
    <source>
        <dbReference type="ARBA" id="ARBA00009904"/>
    </source>
</evidence>
<comment type="function">
    <text evidence="8">Component of the A-type ATP synthase that produces ATP from ADP in the presence of a proton gradient across the membrane.</text>
</comment>
<keyword evidence="6 10" id="KW-0406">Ion transport</keyword>
<dbReference type="EMBL" id="MT631663">
    <property type="protein sequence ID" value="QNO56641.1"/>
    <property type="molecule type" value="Genomic_DNA"/>
</dbReference>
<dbReference type="GO" id="GO:0033179">
    <property type="term" value="C:proton-transporting V-type ATPase, V0 domain"/>
    <property type="evidence" value="ECO:0007669"/>
    <property type="project" value="InterPro"/>
</dbReference>
<organism evidence="12">
    <name type="scientific">Candidatus Methanophaga sp. ANME-1 ERB7</name>
    <dbReference type="NCBI Taxonomy" id="2759913"/>
    <lineage>
        <taxon>Archaea</taxon>
        <taxon>Methanobacteriati</taxon>
        <taxon>Methanobacteriota</taxon>
        <taxon>Stenosarchaea group</taxon>
        <taxon>Methanomicrobia</taxon>
        <taxon>Candidatus Methanophagales</taxon>
        <taxon>Candidatus Methanophagaceae</taxon>
        <taxon>Candidatus Methanophaga</taxon>
    </lineage>
</organism>
<evidence type="ECO:0000256" key="1">
    <source>
        <dbReference type="ARBA" id="ARBA00004141"/>
    </source>
</evidence>
<sequence length="655" mass="72712">MLRPVEMRELRIVTLDEDVDRVIKRLEALGNVHLTDVKEFLDAWEGLIEPSKADTKLIKSSELLARLDNIISILQPAEAEKKSLKEMLFKAPEEEQIDRIKIEGPNLAEMERELDSLEATVNKLIASNESSKEELANTSDILRVLALLDDFEIDLDFIGEKEFVIVHAGNLPGVNLEALRSNLEAETGENNFVASKALTGEVSFAILVTLKSDKDAVVKALRAADFEIWQRPPLDDIPARTKEAIAALKAKVAELESGINDNERELAAIRDERFNDLLVMHELVQIEENREKAKVLFGKSARTRVIEGWTPKEDVDRVIDGINDETSGFCVIDVKEPKRDDVRVPSLLKNPKIVKPFESIVGMYGHPLYKDIDPTLITAIMFPILFGLMFPDIGHGMFLLAIGLALMFAFKGLGKEIRGVGVIVVLCGLCSLIIGFLFGEFFGLSEYAGHLVHDSVGMSIPEVFVFEPLWFEPIPNVTVMFVVTMLIGTLHMGLGLLLSAINKVSSRNMFGVLWEAVKIWCLFGTLYFLLALLSSSLVGIDEGVAVFVTTVISHIELKAGLIFLVALPVLILFAFKVVSELRHEKHGKAEMGEKLSGMDYIIILIDGLIDAVLENLFRFLANIVSYGRILALALCHAALMEVSFFWLSCVGVVSQ</sequence>
<evidence type="ECO:0000256" key="6">
    <source>
        <dbReference type="ARBA" id="ARBA00023065"/>
    </source>
</evidence>
<accession>A0A7G9Z8Q7</accession>
<evidence type="ECO:0000256" key="11">
    <source>
        <dbReference type="SAM" id="Coils"/>
    </source>
</evidence>
<evidence type="ECO:0000256" key="10">
    <source>
        <dbReference type="RuleBase" id="RU361189"/>
    </source>
</evidence>
<dbReference type="InterPro" id="IPR002490">
    <property type="entry name" value="V-ATPase_116kDa_su"/>
</dbReference>
<keyword evidence="4 10" id="KW-0812">Transmembrane</keyword>
<feature type="transmembrane region" description="Helical" evidence="10">
    <location>
        <begin position="477"/>
        <end position="498"/>
    </location>
</feature>
<evidence type="ECO:0000256" key="5">
    <source>
        <dbReference type="ARBA" id="ARBA00022989"/>
    </source>
</evidence>
<evidence type="ECO:0000256" key="9">
    <source>
        <dbReference type="ARBA" id="ARBA00068671"/>
    </source>
</evidence>
<evidence type="ECO:0000256" key="3">
    <source>
        <dbReference type="ARBA" id="ARBA00022448"/>
    </source>
</evidence>
<comment type="subcellular location">
    <subcellularLocation>
        <location evidence="1">Membrane</location>
        <topology evidence="1">Multi-pass membrane protein</topology>
    </subcellularLocation>
</comment>
<evidence type="ECO:0000256" key="7">
    <source>
        <dbReference type="ARBA" id="ARBA00023136"/>
    </source>
</evidence>
<dbReference type="PANTHER" id="PTHR11629">
    <property type="entry name" value="VACUOLAR PROTON ATPASES"/>
    <property type="match status" value="1"/>
</dbReference>